<evidence type="ECO:0000313" key="2">
    <source>
        <dbReference type="Proteomes" id="UP000005237"/>
    </source>
</evidence>
<dbReference type="AlphaFoldDB" id="A0A8R1EGA3"/>
<sequence length="67" mass="8067">MSFTSILPRLSQWYFTHYKGISTTSRDIYSWYHQRDSTKQDAPTDDENMIYRRGRRMLLVERGGCRS</sequence>
<reference evidence="2" key="1">
    <citation type="submission" date="2010-08" db="EMBL/GenBank/DDBJ databases">
        <authorList>
            <consortium name="Caenorhabditis japonica Sequencing Consortium"/>
            <person name="Wilson R.K."/>
        </authorList>
    </citation>
    <scope>NUCLEOTIDE SEQUENCE [LARGE SCALE GENOMIC DNA]</scope>
    <source>
        <strain evidence="2">DF5081</strain>
    </source>
</reference>
<protein>
    <submittedName>
        <fullName evidence="1">Uncharacterized protein</fullName>
    </submittedName>
</protein>
<dbReference type="Proteomes" id="UP000005237">
    <property type="component" value="Unassembled WGS sequence"/>
</dbReference>
<proteinExistence type="predicted"/>
<name>A0A8R1EGA3_CAEJA</name>
<reference evidence="1" key="2">
    <citation type="submission" date="2022-06" db="UniProtKB">
        <authorList>
            <consortium name="EnsemblMetazoa"/>
        </authorList>
    </citation>
    <scope>IDENTIFICATION</scope>
    <source>
        <strain evidence="1">DF5081</strain>
    </source>
</reference>
<evidence type="ECO:0000313" key="1">
    <source>
        <dbReference type="EnsemblMetazoa" id="CJA36258.1"/>
    </source>
</evidence>
<dbReference type="EnsemblMetazoa" id="CJA36258.1">
    <property type="protein sequence ID" value="CJA36258.1"/>
    <property type="gene ID" value="WBGene00212105"/>
</dbReference>
<organism evidence="1 2">
    <name type="scientific">Caenorhabditis japonica</name>
    <dbReference type="NCBI Taxonomy" id="281687"/>
    <lineage>
        <taxon>Eukaryota</taxon>
        <taxon>Metazoa</taxon>
        <taxon>Ecdysozoa</taxon>
        <taxon>Nematoda</taxon>
        <taxon>Chromadorea</taxon>
        <taxon>Rhabditida</taxon>
        <taxon>Rhabditina</taxon>
        <taxon>Rhabditomorpha</taxon>
        <taxon>Rhabditoidea</taxon>
        <taxon>Rhabditidae</taxon>
        <taxon>Peloderinae</taxon>
        <taxon>Caenorhabditis</taxon>
    </lineage>
</organism>
<accession>A0A8R1EGA3</accession>
<keyword evidence="2" id="KW-1185">Reference proteome</keyword>